<proteinExistence type="predicted"/>
<protein>
    <submittedName>
        <fullName evidence="1">Uncharacterized protein</fullName>
    </submittedName>
</protein>
<name>A0AAV1J5L2_9NEOP</name>
<dbReference type="AlphaFoldDB" id="A0AAV1J5L2"/>
<sequence>MRRSHAPPVAPADDGSLTNNMAEDEYLYLSVAIALRFISIRSFTAFHCCLRPTKGRYRFPTLADVCYGSLRARRVDAVGYAANRRKTPTNEKRVCYALSLRKSAS</sequence>
<keyword evidence="2" id="KW-1185">Reference proteome</keyword>
<organism evidence="1 2">
    <name type="scientific">Leptosia nina</name>
    <dbReference type="NCBI Taxonomy" id="320188"/>
    <lineage>
        <taxon>Eukaryota</taxon>
        <taxon>Metazoa</taxon>
        <taxon>Ecdysozoa</taxon>
        <taxon>Arthropoda</taxon>
        <taxon>Hexapoda</taxon>
        <taxon>Insecta</taxon>
        <taxon>Pterygota</taxon>
        <taxon>Neoptera</taxon>
        <taxon>Endopterygota</taxon>
        <taxon>Lepidoptera</taxon>
        <taxon>Glossata</taxon>
        <taxon>Ditrysia</taxon>
        <taxon>Papilionoidea</taxon>
        <taxon>Pieridae</taxon>
        <taxon>Pierinae</taxon>
        <taxon>Leptosia</taxon>
    </lineage>
</organism>
<evidence type="ECO:0000313" key="1">
    <source>
        <dbReference type="EMBL" id="CAK1544661.1"/>
    </source>
</evidence>
<gene>
    <name evidence="1" type="ORF">LNINA_LOCUS4384</name>
</gene>
<dbReference type="Proteomes" id="UP001497472">
    <property type="component" value="Unassembled WGS sequence"/>
</dbReference>
<reference evidence="1 2" key="1">
    <citation type="submission" date="2023-11" db="EMBL/GenBank/DDBJ databases">
        <authorList>
            <person name="Okamura Y."/>
        </authorList>
    </citation>
    <scope>NUCLEOTIDE SEQUENCE [LARGE SCALE GENOMIC DNA]</scope>
</reference>
<dbReference type="EMBL" id="CAVLEF010000005">
    <property type="protein sequence ID" value="CAK1544661.1"/>
    <property type="molecule type" value="Genomic_DNA"/>
</dbReference>
<comment type="caution">
    <text evidence="1">The sequence shown here is derived from an EMBL/GenBank/DDBJ whole genome shotgun (WGS) entry which is preliminary data.</text>
</comment>
<evidence type="ECO:0000313" key="2">
    <source>
        <dbReference type="Proteomes" id="UP001497472"/>
    </source>
</evidence>
<accession>A0AAV1J5L2</accession>